<keyword evidence="3" id="KW-1185">Reference proteome</keyword>
<gene>
    <name evidence="2" type="ORF">DSTB1V02_LOCUS15150</name>
</gene>
<dbReference type="EMBL" id="LR925133">
    <property type="protein sequence ID" value="CAD7255405.1"/>
    <property type="molecule type" value="Genomic_DNA"/>
</dbReference>
<dbReference type="Proteomes" id="UP000677054">
    <property type="component" value="Unassembled WGS sequence"/>
</dbReference>
<name>A0A7R9AJH8_9CRUS</name>
<organism evidence="2">
    <name type="scientific">Darwinula stevensoni</name>
    <dbReference type="NCBI Taxonomy" id="69355"/>
    <lineage>
        <taxon>Eukaryota</taxon>
        <taxon>Metazoa</taxon>
        <taxon>Ecdysozoa</taxon>
        <taxon>Arthropoda</taxon>
        <taxon>Crustacea</taxon>
        <taxon>Oligostraca</taxon>
        <taxon>Ostracoda</taxon>
        <taxon>Podocopa</taxon>
        <taxon>Podocopida</taxon>
        <taxon>Darwinulocopina</taxon>
        <taxon>Darwinuloidea</taxon>
        <taxon>Darwinulidae</taxon>
        <taxon>Darwinula</taxon>
    </lineage>
</organism>
<accession>A0A7R9AJH8</accession>
<protein>
    <submittedName>
        <fullName evidence="2">Uncharacterized protein</fullName>
    </submittedName>
</protein>
<sequence length="231" mass="25501">MPRESKRYRVSTDTITVLGTSDSPCSKETDFGTTLNVSDSGPAAATRTTEFSDSPQCLETCLYRHVLETANATCWPYWMPTLEREYARPCGTEAEYKRIWLASGKLLELDIDPEYLAYAPKSLSNGMEDFVKKNCTHCQRACRRIQFVSSARTSPIDVEDGAVLGIVLGPVFEYHFEAWGYELPQLVSDIGGFDVVEGVGRGIKGSFSSRGDTVSDAERLPAHPRPGRGSP</sequence>
<reference evidence="2" key="1">
    <citation type="submission" date="2020-11" db="EMBL/GenBank/DDBJ databases">
        <authorList>
            <person name="Tran Van P."/>
        </authorList>
    </citation>
    <scope>NUCLEOTIDE SEQUENCE</scope>
</reference>
<proteinExistence type="predicted"/>
<evidence type="ECO:0000313" key="2">
    <source>
        <dbReference type="EMBL" id="CAD7255405.1"/>
    </source>
</evidence>
<evidence type="ECO:0000313" key="3">
    <source>
        <dbReference type="Proteomes" id="UP000677054"/>
    </source>
</evidence>
<dbReference type="EMBL" id="CAJPEV010025615">
    <property type="protein sequence ID" value="CAG0908636.1"/>
    <property type="molecule type" value="Genomic_DNA"/>
</dbReference>
<evidence type="ECO:0000256" key="1">
    <source>
        <dbReference type="SAM" id="MobiDB-lite"/>
    </source>
</evidence>
<dbReference type="AlphaFoldDB" id="A0A7R9AJH8"/>
<feature type="non-terminal residue" evidence="2">
    <location>
        <position position="1"/>
    </location>
</feature>
<feature type="region of interest" description="Disordered" evidence="1">
    <location>
        <begin position="207"/>
        <end position="231"/>
    </location>
</feature>